<evidence type="ECO:0000313" key="2">
    <source>
        <dbReference type="Proteomes" id="UP000070444"/>
    </source>
</evidence>
<dbReference type="AlphaFoldDB" id="A0A137PCS0"/>
<gene>
    <name evidence="1" type="ORF">CONCODRAFT_77643</name>
</gene>
<dbReference type="Proteomes" id="UP000070444">
    <property type="component" value="Unassembled WGS sequence"/>
</dbReference>
<protein>
    <submittedName>
        <fullName evidence="1">Uncharacterized protein</fullName>
    </submittedName>
</protein>
<name>A0A137PCS0_CONC2</name>
<dbReference type="EMBL" id="KQ964447">
    <property type="protein sequence ID" value="KXN72799.1"/>
    <property type="molecule type" value="Genomic_DNA"/>
</dbReference>
<proteinExistence type="predicted"/>
<evidence type="ECO:0000313" key="1">
    <source>
        <dbReference type="EMBL" id="KXN72799.1"/>
    </source>
</evidence>
<dbReference type="OrthoDB" id="2110229at2759"/>
<sequence length="294" mass="33375">MSSIIDTVLAEDRLQAHNDVLLPVPKYCNSISSDDSNASDLSEPLSPPLRSFNFALALPSQPPPTSSLSFNSLYLPLLPIAQKSQPRRFIVYLEPCRKSRLFNSIQKYYLLSKQLLGPNEANLYHPHCSMTGFITIEDSVACPITSAIGYIQRKLDNWLSNTTNKIAPTFSSIKIVPEQLKINLGIHVDQFFHNMIHDLQADLGHITLIREKPMQHMSLAYNAKHVPSVSKLNLSQLETLLDLAKQTIDLSEFEDDTLGWDVVFHEQTYQSLQLDQPHSFKEIARWPVFRPDHL</sequence>
<accession>A0A137PCS0</accession>
<keyword evidence="2" id="KW-1185">Reference proteome</keyword>
<reference evidence="1 2" key="1">
    <citation type="journal article" date="2015" name="Genome Biol. Evol.">
        <title>Phylogenomic analyses indicate that early fungi evolved digesting cell walls of algal ancestors of land plants.</title>
        <authorList>
            <person name="Chang Y."/>
            <person name="Wang S."/>
            <person name="Sekimoto S."/>
            <person name="Aerts A.L."/>
            <person name="Choi C."/>
            <person name="Clum A."/>
            <person name="LaButti K.M."/>
            <person name="Lindquist E.A."/>
            <person name="Yee Ngan C."/>
            <person name="Ohm R.A."/>
            <person name="Salamov A.A."/>
            <person name="Grigoriev I.V."/>
            <person name="Spatafora J.W."/>
            <person name="Berbee M.L."/>
        </authorList>
    </citation>
    <scope>NUCLEOTIDE SEQUENCE [LARGE SCALE GENOMIC DNA]</scope>
    <source>
        <strain evidence="1 2">NRRL 28638</strain>
    </source>
</reference>
<dbReference type="OMA" id="PEFTGFE"/>
<organism evidence="1 2">
    <name type="scientific">Conidiobolus coronatus (strain ATCC 28846 / CBS 209.66 / NRRL 28638)</name>
    <name type="common">Delacroixia coronata</name>
    <dbReference type="NCBI Taxonomy" id="796925"/>
    <lineage>
        <taxon>Eukaryota</taxon>
        <taxon>Fungi</taxon>
        <taxon>Fungi incertae sedis</taxon>
        <taxon>Zoopagomycota</taxon>
        <taxon>Entomophthoromycotina</taxon>
        <taxon>Entomophthoromycetes</taxon>
        <taxon>Entomophthorales</taxon>
        <taxon>Ancylistaceae</taxon>
        <taxon>Conidiobolus</taxon>
    </lineage>
</organism>